<keyword evidence="2 10" id="KW-0004">4Fe-4S</keyword>
<keyword evidence="8 10" id="KW-0411">Iron-sulfur</keyword>
<gene>
    <name evidence="10" type="primary">rnfB</name>
    <name evidence="14" type="ORF">GBZ86_10420</name>
</gene>
<dbReference type="PANTHER" id="PTHR43560">
    <property type="entry name" value="ION-TRANSLOCATING OXIDOREDUCTASE COMPLEX SUBUNIT B"/>
    <property type="match status" value="1"/>
</dbReference>
<dbReference type="InterPro" id="IPR017900">
    <property type="entry name" value="4Fe4S_Fe_S_CS"/>
</dbReference>
<dbReference type="AlphaFoldDB" id="A0A6I1MKY9"/>
<evidence type="ECO:0000256" key="6">
    <source>
        <dbReference type="ARBA" id="ARBA00022982"/>
    </source>
</evidence>
<feature type="binding site" evidence="10">
    <location>
        <position position="59"/>
    </location>
    <ligand>
        <name>[4Fe-4S] cluster</name>
        <dbReference type="ChEBI" id="CHEBI:49883"/>
        <label>1</label>
    </ligand>
</feature>
<name>A0A6I1MKY9_9CLOT</name>
<dbReference type="HAMAP" id="MF_00463">
    <property type="entry name" value="RsxB_RnfB"/>
    <property type="match status" value="1"/>
</dbReference>
<feature type="binding site" evidence="10">
    <location>
        <position position="76"/>
    </location>
    <ligand>
        <name>[4Fe-4S] cluster</name>
        <dbReference type="ChEBI" id="CHEBI:49883"/>
        <label>1</label>
    </ligand>
</feature>
<protein>
    <recommendedName>
        <fullName evidence="10">Ion-translocating oxidoreductase complex subunit B</fullName>
        <ecNumber evidence="10">7.-.-.-</ecNumber>
    </recommendedName>
    <alternativeName>
        <fullName evidence="10">Rnf electron transport complex subunit B</fullName>
    </alternativeName>
</protein>
<feature type="domain" description="4Fe-4S ferredoxin-type" evidence="12">
    <location>
        <begin position="164"/>
        <end position="193"/>
    </location>
</feature>
<keyword evidence="10" id="KW-1003">Cell membrane</keyword>
<feature type="region of interest" description="Hydrophobic" evidence="10">
    <location>
        <begin position="1"/>
        <end position="28"/>
    </location>
</feature>
<comment type="caution">
    <text evidence="14">The sequence shown here is derived from an EMBL/GenBank/DDBJ whole genome shotgun (WGS) entry which is preliminary data.</text>
</comment>
<dbReference type="Pfam" id="PF12838">
    <property type="entry name" value="Fer4_7"/>
    <property type="match status" value="1"/>
</dbReference>
<keyword evidence="5 10" id="KW-1278">Translocase</keyword>
<feature type="binding site" evidence="10">
    <location>
        <position position="183"/>
    </location>
    <ligand>
        <name>[4Fe-4S] cluster</name>
        <dbReference type="ChEBI" id="CHEBI:49883"/>
        <label>2</label>
    </ligand>
</feature>
<dbReference type="Pfam" id="PF00037">
    <property type="entry name" value="Fer4"/>
    <property type="match status" value="1"/>
</dbReference>
<evidence type="ECO:0000256" key="11">
    <source>
        <dbReference type="SAM" id="Phobius"/>
    </source>
</evidence>
<dbReference type="PROSITE" id="PS00198">
    <property type="entry name" value="4FE4S_FER_1"/>
    <property type="match status" value="2"/>
</dbReference>
<dbReference type="EC" id="7.-.-.-" evidence="10"/>
<organism evidence="14 15">
    <name type="scientific">Clostridium tarantellae</name>
    <dbReference type="NCBI Taxonomy" id="39493"/>
    <lineage>
        <taxon>Bacteria</taxon>
        <taxon>Bacillati</taxon>
        <taxon>Bacillota</taxon>
        <taxon>Clostridia</taxon>
        <taxon>Eubacteriales</taxon>
        <taxon>Clostridiaceae</taxon>
        <taxon>Clostridium</taxon>
    </lineage>
</organism>
<feature type="domain" description="4Fe-4S ferredoxin-type" evidence="12">
    <location>
        <begin position="207"/>
        <end position="237"/>
    </location>
</feature>
<dbReference type="GO" id="GO:0005886">
    <property type="term" value="C:plasma membrane"/>
    <property type="evidence" value="ECO:0007669"/>
    <property type="project" value="UniProtKB-SubCell"/>
</dbReference>
<evidence type="ECO:0000313" key="14">
    <source>
        <dbReference type="EMBL" id="MPQ44176.1"/>
    </source>
</evidence>
<dbReference type="InterPro" id="IPR007202">
    <property type="entry name" value="4Fe-4S_dom"/>
</dbReference>
<dbReference type="PANTHER" id="PTHR43560:SF1">
    <property type="entry name" value="ION-TRANSLOCATING OXIDOREDUCTASE COMPLEX SUBUNIT B"/>
    <property type="match status" value="1"/>
</dbReference>
<evidence type="ECO:0000256" key="3">
    <source>
        <dbReference type="ARBA" id="ARBA00022723"/>
    </source>
</evidence>
<feature type="binding site" evidence="10">
    <location>
        <position position="144"/>
    </location>
    <ligand>
        <name>[4Fe-4S] cluster</name>
        <dbReference type="ChEBI" id="CHEBI:49883"/>
        <label>2</label>
    </ligand>
</feature>
<evidence type="ECO:0000256" key="2">
    <source>
        <dbReference type="ARBA" id="ARBA00022485"/>
    </source>
</evidence>
<keyword evidence="1 10" id="KW-0813">Transport</keyword>
<evidence type="ECO:0000259" key="13">
    <source>
        <dbReference type="PROSITE" id="PS51656"/>
    </source>
</evidence>
<dbReference type="PROSITE" id="PS51656">
    <property type="entry name" value="4FE4S"/>
    <property type="match status" value="1"/>
</dbReference>
<evidence type="ECO:0000313" key="15">
    <source>
        <dbReference type="Proteomes" id="UP000430345"/>
    </source>
</evidence>
<keyword evidence="11" id="KW-1133">Transmembrane helix</keyword>
<sequence length="265" mass="28422">MGITSILYSIGILGVLGLVFGILLGIASKVFEVKVDERILKIKEILPGANCGGCGYPGCDAYATAIIDDGADATSCTVGGVIVAKKIGNILGIKIKDVEKKTAFISCNGNCNKRKEFPKYNEIKDCNLAKENIEKTNKTCIYGCLGLGTCIKVCKFDALYIEDGIVKVKYEKCINCGACIKVCPMGLIKSVDISKKIRVACSSKDFGKAVKEKCSVGCIGCKLCEKNCMEGAIKVIDNIAKIDYKKCTNCGICFIKCPTKAIIKE</sequence>
<comment type="similarity">
    <text evidence="10">Belongs to the 4Fe4S bacterial-type ferredoxin family. RnfB subfamily.</text>
</comment>
<dbReference type="Gene3D" id="3.20.20.20">
    <property type="entry name" value="Dihydropteroate synthase-like"/>
    <property type="match status" value="1"/>
</dbReference>
<feature type="binding site" evidence="10">
    <location>
        <position position="154"/>
    </location>
    <ligand>
        <name>[4Fe-4S] cluster</name>
        <dbReference type="ChEBI" id="CHEBI:49883"/>
        <label>3</label>
    </ligand>
</feature>
<dbReference type="Proteomes" id="UP000430345">
    <property type="component" value="Unassembled WGS sequence"/>
</dbReference>
<evidence type="ECO:0000256" key="10">
    <source>
        <dbReference type="HAMAP-Rule" id="MF_00463"/>
    </source>
</evidence>
<comment type="function">
    <text evidence="10">Part of a membrane-bound complex that couples electron transfer with translocation of ions across the membrane.</text>
</comment>
<keyword evidence="4 10" id="KW-0677">Repeat</keyword>
<dbReference type="GO" id="GO:0051539">
    <property type="term" value="F:4 iron, 4 sulfur cluster binding"/>
    <property type="evidence" value="ECO:0007669"/>
    <property type="project" value="UniProtKB-UniRule"/>
</dbReference>
<dbReference type="CDD" id="cd10549">
    <property type="entry name" value="MtMvhB_like"/>
    <property type="match status" value="1"/>
</dbReference>
<evidence type="ECO:0000256" key="5">
    <source>
        <dbReference type="ARBA" id="ARBA00022967"/>
    </source>
</evidence>
<dbReference type="GO" id="GO:0046872">
    <property type="term" value="F:metal ion binding"/>
    <property type="evidence" value="ECO:0007669"/>
    <property type="project" value="UniProtKB-KW"/>
</dbReference>
<keyword evidence="15" id="KW-1185">Reference proteome</keyword>
<dbReference type="InterPro" id="IPR010207">
    <property type="entry name" value="Elect_transpt_cplx_RnfB/RsxB"/>
</dbReference>
<feature type="binding site" evidence="10">
    <location>
        <position position="140"/>
    </location>
    <ligand>
        <name>[4Fe-4S] cluster</name>
        <dbReference type="ChEBI" id="CHEBI:49883"/>
        <label>2</label>
    </ligand>
</feature>
<keyword evidence="7 10" id="KW-0408">Iron</keyword>
<dbReference type="GO" id="GO:0022900">
    <property type="term" value="P:electron transport chain"/>
    <property type="evidence" value="ECO:0007669"/>
    <property type="project" value="UniProtKB-UniRule"/>
</dbReference>
<feature type="transmembrane region" description="Helical" evidence="11">
    <location>
        <begin position="6"/>
        <end position="31"/>
    </location>
</feature>
<dbReference type="PROSITE" id="PS51379">
    <property type="entry name" value="4FE4S_FER_2"/>
    <property type="match status" value="3"/>
</dbReference>
<feature type="binding site" evidence="10">
    <location>
        <position position="173"/>
    </location>
    <ligand>
        <name>[4Fe-4S] cluster</name>
        <dbReference type="ChEBI" id="CHEBI:49883"/>
        <label>3</label>
    </ligand>
</feature>
<keyword evidence="11" id="KW-0812">Transmembrane</keyword>
<comment type="subunit">
    <text evidence="10">The complex is composed of six subunits: RnfA, RnfB, RnfC, RnfD, RnfE and RnfG.</text>
</comment>
<evidence type="ECO:0000256" key="4">
    <source>
        <dbReference type="ARBA" id="ARBA00022737"/>
    </source>
</evidence>
<feature type="binding site" evidence="10">
    <location>
        <position position="54"/>
    </location>
    <ligand>
        <name>[4Fe-4S] cluster</name>
        <dbReference type="ChEBI" id="CHEBI:49883"/>
        <label>1</label>
    </ligand>
</feature>
<evidence type="ECO:0000256" key="9">
    <source>
        <dbReference type="ARBA" id="ARBA00023136"/>
    </source>
</evidence>
<dbReference type="RefSeq" id="WP_152890428.1">
    <property type="nucleotide sequence ID" value="NZ_WHJC01000164.1"/>
</dbReference>
<evidence type="ECO:0000256" key="8">
    <source>
        <dbReference type="ARBA" id="ARBA00023014"/>
    </source>
</evidence>
<keyword evidence="6 10" id="KW-0249">Electron transport</keyword>
<dbReference type="GO" id="GO:0009055">
    <property type="term" value="F:electron transfer activity"/>
    <property type="evidence" value="ECO:0007669"/>
    <property type="project" value="InterPro"/>
</dbReference>
<dbReference type="OrthoDB" id="9789936at2"/>
<reference evidence="14 15" key="1">
    <citation type="submission" date="2019-10" db="EMBL/GenBank/DDBJ databases">
        <title>The Genome Sequence of Clostridium tarantellae Isolated from Fish Brain.</title>
        <authorList>
            <person name="Bano L."/>
            <person name="Kiel M."/>
            <person name="Sales G."/>
            <person name="Doxey A.C."/>
            <person name="Mansfield M.J."/>
            <person name="Schiavone M."/>
            <person name="Rossetto O."/>
            <person name="Pirazzini M."/>
            <person name="Dobrindt U."/>
            <person name="Montecucco C."/>
        </authorList>
    </citation>
    <scope>NUCLEOTIDE SEQUENCE [LARGE SCALE GENOMIC DNA]</scope>
    <source>
        <strain evidence="14 15">DSM 3997</strain>
    </source>
</reference>
<dbReference type="InterPro" id="IPR017896">
    <property type="entry name" value="4Fe4S_Fe-S-bd"/>
</dbReference>
<feature type="domain" description="4Fe-4S" evidence="13">
    <location>
        <begin position="34"/>
        <end position="93"/>
    </location>
</feature>
<dbReference type="NCBIfam" id="TIGR01944">
    <property type="entry name" value="rnfB"/>
    <property type="match status" value="1"/>
</dbReference>
<dbReference type="InterPro" id="IPR011005">
    <property type="entry name" value="Dihydropteroate_synth-like_sf"/>
</dbReference>
<evidence type="ECO:0000259" key="12">
    <source>
        <dbReference type="PROSITE" id="PS51379"/>
    </source>
</evidence>
<proteinExistence type="inferred from homology"/>
<feature type="binding site" evidence="10">
    <location>
        <position position="51"/>
    </location>
    <ligand>
        <name>[4Fe-4S] cluster</name>
        <dbReference type="ChEBI" id="CHEBI:49883"/>
        <label>1</label>
    </ligand>
</feature>
<keyword evidence="3 10" id="KW-0479">Metal-binding</keyword>
<dbReference type="InterPro" id="IPR050395">
    <property type="entry name" value="4Fe4S_Ferredoxin_RnfB"/>
</dbReference>
<comment type="cofactor">
    <cofactor evidence="10">
        <name>[4Fe-4S] cluster</name>
        <dbReference type="ChEBI" id="CHEBI:49883"/>
    </cofactor>
    <text evidence="10">Binds 3 [4Fe-4S] clusters.</text>
</comment>
<dbReference type="Pfam" id="PF04060">
    <property type="entry name" value="FeS"/>
    <property type="match status" value="1"/>
</dbReference>
<feature type="binding site" evidence="10">
    <location>
        <position position="176"/>
    </location>
    <ligand>
        <name>[4Fe-4S] cluster</name>
        <dbReference type="ChEBI" id="CHEBI:49883"/>
        <label>3</label>
    </ligand>
</feature>
<evidence type="ECO:0000256" key="1">
    <source>
        <dbReference type="ARBA" id="ARBA00022448"/>
    </source>
</evidence>
<dbReference type="SUPFAM" id="SSF54862">
    <property type="entry name" value="4Fe-4S ferredoxins"/>
    <property type="match status" value="1"/>
</dbReference>
<feature type="binding site" evidence="10">
    <location>
        <position position="179"/>
    </location>
    <ligand>
        <name>[4Fe-4S] cluster</name>
        <dbReference type="ChEBI" id="CHEBI:49883"/>
        <label>3</label>
    </ligand>
</feature>
<keyword evidence="9 10" id="KW-0472">Membrane</keyword>
<dbReference type="EMBL" id="WHJC01000164">
    <property type="protein sequence ID" value="MPQ44176.1"/>
    <property type="molecule type" value="Genomic_DNA"/>
</dbReference>
<comment type="subcellular location">
    <subcellularLocation>
        <location evidence="10">Cell membrane</location>
    </subcellularLocation>
</comment>
<feature type="domain" description="4Fe-4S ferredoxin-type" evidence="12">
    <location>
        <begin position="238"/>
        <end position="265"/>
    </location>
</feature>
<comment type="caution">
    <text evidence="10">Lacks conserved residue(s) required for the propagation of feature annotation.</text>
</comment>
<accession>A0A6I1MKY9</accession>
<feature type="binding site" evidence="10">
    <location>
        <position position="150"/>
    </location>
    <ligand>
        <name>[4Fe-4S] cluster</name>
        <dbReference type="ChEBI" id="CHEBI:49883"/>
        <label>2</label>
    </ligand>
</feature>
<evidence type="ECO:0000256" key="7">
    <source>
        <dbReference type="ARBA" id="ARBA00023004"/>
    </source>
</evidence>
<dbReference type="Gene3D" id="3.30.70.20">
    <property type="match status" value="2"/>
</dbReference>